<organism evidence="3 4">
    <name type="scientific">Hwanghaeella grinnelliae</name>
    <dbReference type="NCBI Taxonomy" id="2500179"/>
    <lineage>
        <taxon>Bacteria</taxon>
        <taxon>Pseudomonadati</taxon>
        <taxon>Pseudomonadota</taxon>
        <taxon>Alphaproteobacteria</taxon>
        <taxon>Rhodospirillales</taxon>
        <taxon>Rhodospirillaceae</taxon>
        <taxon>Hwanghaeella</taxon>
    </lineage>
</organism>
<proteinExistence type="predicted"/>
<dbReference type="PANTHER" id="PTHR43792">
    <property type="entry name" value="GNAT FAMILY, PUTATIVE (AFU_ORTHOLOGUE AFUA_3G00765)-RELATED-RELATED"/>
    <property type="match status" value="1"/>
</dbReference>
<dbReference type="Pfam" id="PF13302">
    <property type="entry name" value="Acetyltransf_3"/>
    <property type="match status" value="1"/>
</dbReference>
<dbReference type="Proteomes" id="UP000287447">
    <property type="component" value="Unassembled WGS sequence"/>
</dbReference>
<dbReference type="SUPFAM" id="SSF55729">
    <property type="entry name" value="Acyl-CoA N-acyltransferases (Nat)"/>
    <property type="match status" value="1"/>
</dbReference>
<dbReference type="InterPro" id="IPR000182">
    <property type="entry name" value="GNAT_dom"/>
</dbReference>
<feature type="compositionally biased region" description="Low complexity" evidence="1">
    <location>
        <begin position="1"/>
        <end position="10"/>
    </location>
</feature>
<dbReference type="InterPro" id="IPR051531">
    <property type="entry name" value="N-acetyltransferase"/>
</dbReference>
<evidence type="ECO:0000313" key="3">
    <source>
        <dbReference type="EMBL" id="RVU36171.1"/>
    </source>
</evidence>
<accession>A0A3S2VPV6</accession>
<name>A0A3S2VPV6_9PROT</name>
<evidence type="ECO:0000256" key="1">
    <source>
        <dbReference type="SAM" id="MobiDB-lite"/>
    </source>
</evidence>
<feature type="region of interest" description="Disordered" evidence="1">
    <location>
        <begin position="1"/>
        <end position="20"/>
    </location>
</feature>
<dbReference type="PANTHER" id="PTHR43792:SF1">
    <property type="entry name" value="N-ACETYLTRANSFERASE DOMAIN-CONTAINING PROTEIN"/>
    <property type="match status" value="1"/>
</dbReference>
<keyword evidence="4" id="KW-1185">Reference proteome</keyword>
<gene>
    <name evidence="3" type="ORF">EOI86_13170</name>
</gene>
<dbReference type="InterPro" id="IPR016181">
    <property type="entry name" value="Acyl_CoA_acyltransferase"/>
</dbReference>
<evidence type="ECO:0000313" key="4">
    <source>
        <dbReference type="Proteomes" id="UP000287447"/>
    </source>
</evidence>
<protein>
    <submittedName>
        <fullName evidence="3">N-acetyltransferase</fullName>
    </submittedName>
</protein>
<feature type="domain" description="N-acetyltransferase" evidence="2">
    <location>
        <begin position="39"/>
        <end position="202"/>
    </location>
</feature>
<sequence>MSASATSASAPRTKRAWRKPRPAAGVRLGMATEILTERLRLREWRDDPAEVDALHAVLSDPETMKLWPAPFDRDGCATWLANVRQSYEKHGYGRFAVEIRETGQLIGDCGLFPGRIGEWSFVDIGWILHADHHGKGYATEAARAIIDHAFSTLGLTELVAHMAEEHAASRRVAERLGMKFIHAQPYERNLGKTHTFFRLTPEMWASAAE</sequence>
<dbReference type="PROSITE" id="PS51186">
    <property type="entry name" value="GNAT"/>
    <property type="match status" value="1"/>
</dbReference>
<reference evidence="4" key="1">
    <citation type="submission" date="2019-01" db="EMBL/GenBank/DDBJ databases">
        <title>Gri0909 isolated from a small marine red alga.</title>
        <authorList>
            <person name="Kim J."/>
            <person name="Jeong S.E."/>
            <person name="Jeon C.O."/>
        </authorList>
    </citation>
    <scope>NUCLEOTIDE SEQUENCE [LARGE SCALE GENOMIC DNA]</scope>
    <source>
        <strain evidence="4">Gri0909</strain>
    </source>
</reference>
<comment type="caution">
    <text evidence="3">The sequence shown here is derived from an EMBL/GenBank/DDBJ whole genome shotgun (WGS) entry which is preliminary data.</text>
</comment>
<dbReference type="AlphaFoldDB" id="A0A3S2VPV6"/>
<keyword evidence="3" id="KW-0808">Transferase</keyword>
<dbReference type="Gene3D" id="3.40.630.30">
    <property type="match status" value="1"/>
</dbReference>
<dbReference type="GO" id="GO:0016747">
    <property type="term" value="F:acyltransferase activity, transferring groups other than amino-acyl groups"/>
    <property type="evidence" value="ECO:0007669"/>
    <property type="project" value="InterPro"/>
</dbReference>
<dbReference type="EMBL" id="SADE01000002">
    <property type="protein sequence ID" value="RVU36171.1"/>
    <property type="molecule type" value="Genomic_DNA"/>
</dbReference>
<evidence type="ECO:0000259" key="2">
    <source>
        <dbReference type="PROSITE" id="PS51186"/>
    </source>
</evidence>